<sequence>MDVKANYSSTVQHQKAEADRQRERGDDRLYISILRGKARNLMYRQNWQEVSLPEIVERFAPRASPIVKGNKIHYRSLDGAIDVLVDIGGGYLRIQDLKHSTRKRPEYLDLSGHNPRYVIVSGKKVRVLPPEQYNPITHFRIKHMLQIESPKHKS</sequence>
<protein>
    <submittedName>
        <fullName evidence="2">Uncharacterized protein</fullName>
    </submittedName>
</protein>
<comment type="caution">
    <text evidence="2">The sequence shown here is derived from an EMBL/GenBank/DDBJ whole genome shotgun (WGS) entry which is preliminary data.</text>
</comment>
<evidence type="ECO:0000313" key="3">
    <source>
        <dbReference type="Proteomes" id="UP000326336"/>
    </source>
</evidence>
<proteinExistence type="predicted"/>
<feature type="compositionally biased region" description="Polar residues" evidence="1">
    <location>
        <begin position="1"/>
        <end position="13"/>
    </location>
</feature>
<dbReference type="EMBL" id="RQSP01000037">
    <property type="protein sequence ID" value="KAB5605779.1"/>
    <property type="molecule type" value="Genomic_DNA"/>
</dbReference>
<dbReference type="AlphaFoldDB" id="A0A5N5REV0"/>
<organism evidence="2 3">
    <name type="scientific">Bifidobacterium jacchi</name>
    <dbReference type="NCBI Taxonomy" id="2490545"/>
    <lineage>
        <taxon>Bacteria</taxon>
        <taxon>Bacillati</taxon>
        <taxon>Actinomycetota</taxon>
        <taxon>Actinomycetes</taxon>
        <taxon>Bifidobacteriales</taxon>
        <taxon>Bifidobacteriaceae</taxon>
        <taxon>Bifidobacterium</taxon>
    </lineage>
</organism>
<keyword evidence="3" id="KW-1185">Reference proteome</keyword>
<dbReference type="OrthoDB" id="2002806at2"/>
<name>A0A5N5REV0_9BIFI</name>
<dbReference type="Proteomes" id="UP000326336">
    <property type="component" value="Unassembled WGS sequence"/>
</dbReference>
<evidence type="ECO:0000313" key="2">
    <source>
        <dbReference type="EMBL" id="KAB5605779.1"/>
    </source>
</evidence>
<feature type="region of interest" description="Disordered" evidence="1">
    <location>
        <begin position="1"/>
        <end position="23"/>
    </location>
</feature>
<dbReference type="RefSeq" id="WP_151917365.1">
    <property type="nucleotide sequence ID" value="NZ_RQSP01000037.1"/>
</dbReference>
<accession>A0A5N5REV0</accession>
<evidence type="ECO:0000256" key="1">
    <source>
        <dbReference type="SAM" id="MobiDB-lite"/>
    </source>
</evidence>
<feature type="compositionally biased region" description="Basic and acidic residues" evidence="1">
    <location>
        <begin position="14"/>
        <end position="23"/>
    </location>
</feature>
<gene>
    <name evidence="2" type="ORF">EHS19_08720</name>
</gene>
<reference evidence="2 3" key="1">
    <citation type="journal article" date="2019" name="Int. J. Syst. Evol. Microbiol.">
        <title>Bifidobacterium jacchi sp. nov., isolated from the faeces of a baby common marmoset (Callithrix jacchus).</title>
        <authorList>
            <person name="Modesto M."/>
            <person name="Watanabe K."/>
            <person name="Arita M."/>
            <person name="Satti M."/>
            <person name="Oki K."/>
            <person name="Sciavilla P."/>
            <person name="Patavino C."/>
            <person name="Camma C."/>
            <person name="Michelini S."/>
            <person name="Sgorbati B."/>
            <person name="Mattarelli P."/>
        </authorList>
    </citation>
    <scope>NUCLEOTIDE SEQUENCE [LARGE SCALE GENOMIC DNA]</scope>
    <source>
        <strain evidence="2 3">MRM 9.3</strain>
    </source>
</reference>